<evidence type="ECO:0000256" key="5">
    <source>
        <dbReference type="ARBA" id="ARBA00011921"/>
    </source>
</evidence>
<comment type="similarity">
    <text evidence="4">Belongs to the peptidase M20A family.</text>
</comment>
<dbReference type="PANTHER" id="PTHR43808:SF32">
    <property type="entry name" value="ARGE_DAPE-RELATED DEACYLASE"/>
    <property type="match status" value="1"/>
</dbReference>
<evidence type="ECO:0000313" key="14">
    <source>
        <dbReference type="Proteomes" id="UP001549104"/>
    </source>
</evidence>
<sequence>MTDTIALKQLLIDEVEKRKDELIELCSSLIQIPSENPPGDSTEISQFITDYLKQYDLEPEWHEASDKMFNLISSYGNKEGKNLIYCGHTDVVPAGDLTKWDFNPFSGEVVDGWMLGRGASDMKAGLAGLIFVYGLMKRMDIQLPGQLTLAIVPDEETGGEFGVPWLLENKLIAGDGALIAEPSSPYNPTIGQKGSYWFELEVFGTPGHGSLSPIAGNNAITDAIKAIDKIQDLWDLNITIPDEIKPLIEVSQRYMREVEKDRLKFQPVLEKITVNIGTIQGGTKSNIIPESCKVQVDCRLPFGITHDEVSLYLKDALDSLGIRYSIRLFGFKSHANYTSAEDPVCRAIVDNITFVTDHEAYGVMQWASSDARHFRDYNIPVLQYGPAYLPSIHGYNEKVQVEDIIRCAKVYAAAVIDFLYEK</sequence>
<dbReference type="InterPro" id="IPR010182">
    <property type="entry name" value="ArgE/DapE"/>
</dbReference>
<dbReference type="EMBL" id="JBEPME010000001">
    <property type="protein sequence ID" value="MET3655448.1"/>
    <property type="molecule type" value="Genomic_DNA"/>
</dbReference>
<keyword evidence="7" id="KW-0479">Metal-binding</keyword>
<dbReference type="InterPro" id="IPR001261">
    <property type="entry name" value="ArgE/DapE_CS"/>
</dbReference>
<evidence type="ECO:0000313" key="13">
    <source>
        <dbReference type="EMBL" id="MET3655448.1"/>
    </source>
</evidence>
<comment type="cofactor">
    <cofactor evidence="1">
        <name>Co(2+)</name>
        <dbReference type="ChEBI" id="CHEBI:48828"/>
    </cofactor>
</comment>
<dbReference type="Pfam" id="PF01546">
    <property type="entry name" value="Peptidase_M20"/>
    <property type="match status" value="1"/>
</dbReference>
<comment type="pathway">
    <text evidence="3">Amino-acid biosynthesis; L-lysine biosynthesis via DAP pathway; LL-2,6-diaminopimelate from (S)-tetrahydrodipicolinate (succinylase route): step 3/3.</text>
</comment>
<keyword evidence="14" id="KW-1185">Reference proteome</keyword>
<gene>
    <name evidence="13" type="ORF">ABIC55_000532</name>
</gene>
<evidence type="ECO:0000256" key="1">
    <source>
        <dbReference type="ARBA" id="ARBA00001941"/>
    </source>
</evidence>
<reference evidence="13 14" key="1">
    <citation type="submission" date="2024-06" db="EMBL/GenBank/DDBJ databases">
        <title>Sorghum-associated microbial communities from plants grown in Nebraska, USA.</title>
        <authorList>
            <person name="Schachtman D."/>
        </authorList>
    </citation>
    <scope>NUCLEOTIDE SEQUENCE [LARGE SCALE GENOMIC DNA]</scope>
    <source>
        <strain evidence="13 14">1288</strain>
    </source>
</reference>
<dbReference type="Pfam" id="PF07687">
    <property type="entry name" value="M20_dimer"/>
    <property type="match status" value="1"/>
</dbReference>
<accession>A0ABV2K5Y2</accession>
<dbReference type="SUPFAM" id="SSF55031">
    <property type="entry name" value="Bacterial exopeptidase dimerisation domain"/>
    <property type="match status" value="1"/>
</dbReference>
<dbReference type="InterPro" id="IPR002933">
    <property type="entry name" value="Peptidase_M20"/>
</dbReference>
<evidence type="ECO:0000256" key="4">
    <source>
        <dbReference type="ARBA" id="ARBA00006247"/>
    </source>
</evidence>
<organism evidence="13 14">
    <name type="scientific">Sporosarcina psychrophila</name>
    <name type="common">Bacillus psychrophilus</name>
    <dbReference type="NCBI Taxonomy" id="1476"/>
    <lineage>
        <taxon>Bacteria</taxon>
        <taxon>Bacillati</taxon>
        <taxon>Bacillota</taxon>
        <taxon>Bacilli</taxon>
        <taxon>Bacillales</taxon>
        <taxon>Caryophanaceae</taxon>
        <taxon>Sporosarcina</taxon>
    </lineage>
</organism>
<evidence type="ECO:0000256" key="11">
    <source>
        <dbReference type="ARBA" id="ARBA00051301"/>
    </source>
</evidence>
<dbReference type="PROSITE" id="PS00759">
    <property type="entry name" value="ARGE_DAPE_CPG2_2"/>
    <property type="match status" value="1"/>
</dbReference>
<comment type="cofactor">
    <cofactor evidence="2">
        <name>Zn(2+)</name>
        <dbReference type="ChEBI" id="CHEBI:29105"/>
    </cofactor>
</comment>
<evidence type="ECO:0000256" key="9">
    <source>
        <dbReference type="ARBA" id="ARBA00022833"/>
    </source>
</evidence>
<dbReference type="EC" id="3.5.1.18" evidence="5"/>
<dbReference type="InterPro" id="IPR011650">
    <property type="entry name" value="Peptidase_M20_dimer"/>
</dbReference>
<proteinExistence type="inferred from homology"/>
<dbReference type="PANTHER" id="PTHR43808">
    <property type="entry name" value="ACETYLORNITHINE DEACETYLASE"/>
    <property type="match status" value="1"/>
</dbReference>
<dbReference type="SUPFAM" id="SSF53187">
    <property type="entry name" value="Zn-dependent exopeptidases"/>
    <property type="match status" value="1"/>
</dbReference>
<evidence type="ECO:0000256" key="8">
    <source>
        <dbReference type="ARBA" id="ARBA00022801"/>
    </source>
</evidence>
<evidence type="ECO:0000256" key="10">
    <source>
        <dbReference type="ARBA" id="ARBA00023285"/>
    </source>
</evidence>
<dbReference type="NCBIfam" id="TIGR01910">
    <property type="entry name" value="DapE-ArgE"/>
    <property type="match status" value="1"/>
</dbReference>
<feature type="domain" description="Peptidase M20 dimerisation" evidence="12">
    <location>
        <begin position="190"/>
        <end position="322"/>
    </location>
</feature>
<protein>
    <recommendedName>
        <fullName evidence="6">Probable succinyl-diaminopimelate desuccinylase</fullName>
        <ecNumber evidence="5">3.5.1.18</ecNumber>
    </recommendedName>
</protein>
<comment type="catalytic activity">
    <reaction evidence="11">
        <text>N-succinyl-(2S,6S)-2,6-diaminopimelate + H2O = (2S,6S)-2,6-diaminopimelate + succinate</text>
        <dbReference type="Rhea" id="RHEA:22608"/>
        <dbReference type="ChEBI" id="CHEBI:15377"/>
        <dbReference type="ChEBI" id="CHEBI:30031"/>
        <dbReference type="ChEBI" id="CHEBI:57609"/>
        <dbReference type="ChEBI" id="CHEBI:58087"/>
        <dbReference type="EC" id="3.5.1.18"/>
    </reaction>
</comment>
<dbReference type="InterPro" id="IPR036264">
    <property type="entry name" value="Bact_exopeptidase_dim_dom"/>
</dbReference>
<evidence type="ECO:0000256" key="2">
    <source>
        <dbReference type="ARBA" id="ARBA00001947"/>
    </source>
</evidence>
<evidence type="ECO:0000256" key="3">
    <source>
        <dbReference type="ARBA" id="ARBA00005130"/>
    </source>
</evidence>
<evidence type="ECO:0000256" key="7">
    <source>
        <dbReference type="ARBA" id="ARBA00022723"/>
    </source>
</evidence>
<dbReference type="RefSeq" id="WP_354312051.1">
    <property type="nucleotide sequence ID" value="NZ_JBEPME010000001.1"/>
</dbReference>
<keyword evidence="9" id="KW-0862">Zinc</keyword>
<evidence type="ECO:0000256" key="6">
    <source>
        <dbReference type="ARBA" id="ARBA00016853"/>
    </source>
</evidence>
<dbReference type="GO" id="GO:0009014">
    <property type="term" value="F:succinyl-diaminopimelate desuccinylase activity"/>
    <property type="evidence" value="ECO:0007669"/>
    <property type="project" value="UniProtKB-EC"/>
</dbReference>
<dbReference type="Proteomes" id="UP001549104">
    <property type="component" value="Unassembled WGS sequence"/>
</dbReference>
<comment type="caution">
    <text evidence="13">The sequence shown here is derived from an EMBL/GenBank/DDBJ whole genome shotgun (WGS) entry which is preliminary data.</text>
</comment>
<name>A0ABV2K5Y2_SPOPS</name>
<keyword evidence="10" id="KW-0170">Cobalt</keyword>
<dbReference type="Gene3D" id="3.40.630.10">
    <property type="entry name" value="Zn peptidases"/>
    <property type="match status" value="2"/>
</dbReference>
<evidence type="ECO:0000259" key="12">
    <source>
        <dbReference type="Pfam" id="PF07687"/>
    </source>
</evidence>
<dbReference type="InterPro" id="IPR050072">
    <property type="entry name" value="Peptidase_M20A"/>
</dbReference>
<dbReference type="Gene3D" id="3.30.70.360">
    <property type="match status" value="1"/>
</dbReference>
<keyword evidence="8 13" id="KW-0378">Hydrolase</keyword>